<comment type="caution">
    <text evidence="1">The sequence shown here is derived from an EMBL/GenBank/DDBJ whole genome shotgun (WGS) entry which is preliminary data.</text>
</comment>
<dbReference type="Proteomes" id="UP000034301">
    <property type="component" value="Unassembled WGS sequence"/>
</dbReference>
<sequence length="71" mass="7672">MRYKFTEVFQKNPNGSISPKIPVQIGGVTMSPGVAFTSGVSFSGVDIAQYQDKDIDGDIVNGILIIKGFYN</sequence>
<protein>
    <submittedName>
        <fullName evidence="1">Uncharacterized protein</fullName>
    </submittedName>
</protein>
<reference evidence="1 2" key="1">
    <citation type="journal article" date="2015" name="Nature">
        <title>rRNA introns, odd ribosomes, and small enigmatic genomes across a large radiation of phyla.</title>
        <authorList>
            <person name="Brown C.T."/>
            <person name="Hug L.A."/>
            <person name="Thomas B.C."/>
            <person name="Sharon I."/>
            <person name="Castelle C.J."/>
            <person name="Singh A."/>
            <person name="Wilkins M.J."/>
            <person name="Williams K.H."/>
            <person name="Banfield J.F."/>
        </authorList>
    </citation>
    <scope>NUCLEOTIDE SEQUENCE [LARGE SCALE GENOMIC DNA]</scope>
</reference>
<evidence type="ECO:0000313" key="1">
    <source>
        <dbReference type="EMBL" id="KKR43080.1"/>
    </source>
</evidence>
<evidence type="ECO:0000313" key="2">
    <source>
        <dbReference type="Proteomes" id="UP000034301"/>
    </source>
</evidence>
<dbReference type="AlphaFoldDB" id="A0A0G0T7L4"/>
<name>A0A0G0T7L4_9BACT</name>
<dbReference type="EMBL" id="LBYC01000008">
    <property type="protein sequence ID" value="KKR43080.1"/>
    <property type="molecule type" value="Genomic_DNA"/>
</dbReference>
<proteinExistence type="predicted"/>
<gene>
    <name evidence="1" type="ORF">UT78_C0008G0012</name>
</gene>
<organism evidence="1 2">
    <name type="scientific">Candidatus Nomurabacteria bacterium GW2011_GWF2_40_12</name>
    <dbReference type="NCBI Taxonomy" id="1618776"/>
    <lineage>
        <taxon>Bacteria</taxon>
        <taxon>Candidatus Nomuraibacteriota</taxon>
    </lineage>
</organism>
<accession>A0A0G0T7L4</accession>